<proteinExistence type="predicted"/>
<dbReference type="Proteomes" id="UP001243375">
    <property type="component" value="Unassembled WGS sequence"/>
</dbReference>
<evidence type="ECO:0000313" key="2">
    <source>
        <dbReference type="Proteomes" id="UP001243375"/>
    </source>
</evidence>
<dbReference type="EMBL" id="JASBWU010000017">
    <property type="protein sequence ID" value="KAJ9114975.1"/>
    <property type="molecule type" value="Genomic_DNA"/>
</dbReference>
<name>A0ACC2WUX8_9TREE</name>
<organism evidence="1 2">
    <name type="scientific">Naganishia vaughanmartiniae</name>
    <dbReference type="NCBI Taxonomy" id="1424756"/>
    <lineage>
        <taxon>Eukaryota</taxon>
        <taxon>Fungi</taxon>
        <taxon>Dikarya</taxon>
        <taxon>Basidiomycota</taxon>
        <taxon>Agaricomycotina</taxon>
        <taxon>Tremellomycetes</taxon>
        <taxon>Filobasidiales</taxon>
        <taxon>Filobasidiaceae</taxon>
        <taxon>Naganishia</taxon>
    </lineage>
</organism>
<protein>
    <submittedName>
        <fullName evidence="1">Uncharacterized protein</fullName>
    </submittedName>
</protein>
<keyword evidence="2" id="KW-1185">Reference proteome</keyword>
<sequence length="146" mass="16478">MPPKVGTAGVAKKKKKVNTGEAKLQQIKNFDQAENPDDQDFEFGPQARAWIEEGEEMEEDQEDQEDQESVIEIEAEKRVEAVNIFNDPLFGQSHVQSPPHGGLFTCFLSKLFFDGIPPIANAEEKSIYSPLINVNLKFQRGERNQT</sequence>
<reference evidence="1" key="1">
    <citation type="submission" date="2023-04" db="EMBL/GenBank/DDBJ databases">
        <title>Draft Genome sequencing of Naganishia species isolated from polar environments using Oxford Nanopore Technology.</title>
        <authorList>
            <person name="Leo P."/>
            <person name="Venkateswaran K."/>
        </authorList>
    </citation>
    <scope>NUCLEOTIDE SEQUENCE</scope>
    <source>
        <strain evidence="1">MNA-CCFEE 5425</strain>
    </source>
</reference>
<accession>A0ACC2WUX8</accession>
<evidence type="ECO:0000313" key="1">
    <source>
        <dbReference type="EMBL" id="KAJ9114975.1"/>
    </source>
</evidence>
<gene>
    <name evidence="1" type="ORF">QFC22_005303</name>
</gene>
<comment type="caution">
    <text evidence="1">The sequence shown here is derived from an EMBL/GenBank/DDBJ whole genome shotgun (WGS) entry which is preliminary data.</text>
</comment>